<dbReference type="EMBL" id="JBHTEE010000001">
    <property type="protein sequence ID" value="MFC7605177.1"/>
    <property type="molecule type" value="Genomic_DNA"/>
</dbReference>
<dbReference type="Proteomes" id="UP001596514">
    <property type="component" value="Unassembled WGS sequence"/>
</dbReference>
<evidence type="ECO:0000256" key="1">
    <source>
        <dbReference type="SAM" id="MobiDB-lite"/>
    </source>
</evidence>
<organism evidence="2 3">
    <name type="scientific">Streptosporangium amethystogenes subsp. fukuiense</name>
    <dbReference type="NCBI Taxonomy" id="698418"/>
    <lineage>
        <taxon>Bacteria</taxon>
        <taxon>Bacillati</taxon>
        <taxon>Actinomycetota</taxon>
        <taxon>Actinomycetes</taxon>
        <taxon>Streptosporangiales</taxon>
        <taxon>Streptosporangiaceae</taxon>
        <taxon>Streptosporangium</taxon>
    </lineage>
</organism>
<feature type="region of interest" description="Disordered" evidence="1">
    <location>
        <begin position="579"/>
        <end position="625"/>
    </location>
</feature>
<dbReference type="RefSeq" id="WP_343963258.1">
    <property type="nucleotide sequence ID" value="NZ_BAAAGK010000016.1"/>
</dbReference>
<gene>
    <name evidence="2" type="ORF">ACFQVD_34215</name>
</gene>
<protein>
    <recommendedName>
        <fullName evidence="4">Secreted protein</fullName>
    </recommendedName>
</protein>
<name>A0ABW2TAQ6_9ACTN</name>
<comment type="caution">
    <text evidence="2">The sequence shown here is derived from an EMBL/GenBank/DDBJ whole genome shotgun (WGS) entry which is preliminary data.</text>
</comment>
<feature type="compositionally biased region" description="Basic and acidic residues" evidence="1">
    <location>
        <begin position="613"/>
        <end position="622"/>
    </location>
</feature>
<feature type="compositionally biased region" description="Acidic residues" evidence="1">
    <location>
        <begin position="599"/>
        <end position="612"/>
    </location>
</feature>
<sequence length="1072" mass="118263">MTLWAEICDLITRNQVTRLADRLVTLTEEERAESAGRLPGLVKELRRAHTERVRAQHPDDFEELASWEVGDLLDKLAGALLLTGVGVITGPAAAVAWMTGRDVNRRWAEDPDVAQVCRVAATRPWEWRRDVAVRLARRVRRPADRIAPLAVALLRESGAVPPDHDPLVAAWLAAPSVADDPLTPVLLPRVFDADGAGRALRDERLEPRPTRWLATAARELPREQVLDGCVSRFLRGGEAQDLRFFVRLHTLLDPMPAESAPRLRDYLRLLPSAPGTVAELAAGQVRGAMPLDHADLVEAVDALTFRNEAKLAATGLRWLDRAIRATPEAAADFVTALTTAYAHKSFDVRNRAVELTLKYADLFAEHAEAILGGVRHLPADLGAKLAGRFGGERPVEELIEAKEFPPLPEVPSPERFPEPSIFPNHHERWIGWERWMAAFVAGVAENRTNLRRRLRPHVEQQTRYRRDRNEITDPDEWQAVLAEELVVPGTLPEIPPVGPEKFWDDASHSVSVRPVARGEEIELEPPKRRITVVGGWRPGRYLDDDTPLRVVFITWTSDDGPAGAVAVEAGRPIPFANGRVYLYGQPSDDDQAPDTGPGESDESDEYEDFDDAVPDHRERRPVEPGVLYDDSVAAMPWHALHGAYERMAELGVNPDRITAMRKGLPVPPPGPDEPLVAVTVGFVPPRLRSFQPRPLPAPHEWRRRHRLPHPNRLSPPSDFLVNRYAELYGALRAGTLPPVLLATPTWMTGHLDPDVLVGRLETCADAGVEPLRADLTQALLRLPRGGHQAAADRAAKIDSAAARTAAEWLAGPGMPDPECGLRWTHMVDASMVEFGDDEPEHFTEVRLTPMLRATPTGDELIDEVLLRQPFDWSGEDLGSGIGGWPAMLPSHREAVAVNMLPFVLHSRWYASVTPAELSRLAACDGPVSEATAVIIAFLLGSGVPGTIPVVLRMAARGDLPAEAIGRQLALLLRRTWLETRPAISALTELADAGGHHEVWRILRALLPGMLPGEGRRITVTHTELVAFAADVARWTGARGEIPVVGEFARSRRTIRFVHECRRLHAQLTGATS</sequence>
<evidence type="ECO:0000313" key="2">
    <source>
        <dbReference type="EMBL" id="MFC7605177.1"/>
    </source>
</evidence>
<reference evidence="3" key="1">
    <citation type="journal article" date="2019" name="Int. J. Syst. Evol. Microbiol.">
        <title>The Global Catalogue of Microorganisms (GCM) 10K type strain sequencing project: providing services to taxonomists for standard genome sequencing and annotation.</title>
        <authorList>
            <consortium name="The Broad Institute Genomics Platform"/>
            <consortium name="The Broad Institute Genome Sequencing Center for Infectious Disease"/>
            <person name="Wu L."/>
            <person name="Ma J."/>
        </authorList>
    </citation>
    <scope>NUCLEOTIDE SEQUENCE [LARGE SCALE GENOMIC DNA]</scope>
    <source>
        <strain evidence="3">JCM 10083</strain>
    </source>
</reference>
<accession>A0ABW2TAQ6</accession>
<evidence type="ECO:0000313" key="3">
    <source>
        <dbReference type="Proteomes" id="UP001596514"/>
    </source>
</evidence>
<keyword evidence="3" id="KW-1185">Reference proteome</keyword>
<proteinExistence type="predicted"/>
<evidence type="ECO:0008006" key="4">
    <source>
        <dbReference type="Google" id="ProtNLM"/>
    </source>
</evidence>